<dbReference type="Proteomes" id="UP001519460">
    <property type="component" value="Unassembled WGS sequence"/>
</dbReference>
<protein>
    <submittedName>
        <fullName evidence="2">Uncharacterized protein</fullName>
    </submittedName>
</protein>
<evidence type="ECO:0000256" key="1">
    <source>
        <dbReference type="SAM" id="MobiDB-lite"/>
    </source>
</evidence>
<reference evidence="2 3" key="1">
    <citation type="journal article" date="2023" name="Sci. Data">
        <title>Genome assembly of the Korean intertidal mud-creeper Batillaria attramentaria.</title>
        <authorList>
            <person name="Patra A.K."/>
            <person name="Ho P.T."/>
            <person name="Jun S."/>
            <person name="Lee S.J."/>
            <person name="Kim Y."/>
            <person name="Won Y.J."/>
        </authorList>
    </citation>
    <scope>NUCLEOTIDE SEQUENCE [LARGE SCALE GENOMIC DNA]</scope>
    <source>
        <strain evidence="2">Wonlab-2016</strain>
    </source>
</reference>
<evidence type="ECO:0000313" key="2">
    <source>
        <dbReference type="EMBL" id="KAK7504903.1"/>
    </source>
</evidence>
<name>A0ABD0M0T6_9CAEN</name>
<feature type="non-terminal residue" evidence="2">
    <location>
        <position position="1"/>
    </location>
</feature>
<feature type="region of interest" description="Disordered" evidence="1">
    <location>
        <begin position="76"/>
        <end position="96"/>
    </location>
</feature>
<keyword evidence="3" id="KW-1185">Reference proteome</keyword>
<evidence type="ECO:0000313" key="3">
    <source>
        <dbReference type="Proteomes" id="UP001519460"/>
    </source>
</evidence>
<dbReference type="AlphaFoldDB" id="A0ABD0M0T6"/>
<gene>
    <name evidence="2" type="ORF">BaRGS_00003931</name>
</gene>
<comment type="caution">
    <text evidence="2">The sequence shown here is derived from an EMBL/GenBank/DDBJ whole genome shotgun (WGS) entry which is preliminary data.</text>
</comment>
<dbReference type="EMBL" id="JACVVK020000013">
    <property type="protein sequence ID" value="KAK7504903.1"/>
    <property type="molecule type" value="Genomic_DNA"/>
</dbReference>
<sequence length="96" mass="10416">RGETRCLGVSRVSTAGSASVRRIVKIWCMKPTRFCSVSSMHELCSVCSETRHLGCHISMKSIEISIHLIDLFSPAVDSSDASSSICMEGGKRKSPV</sequence>
<accession>A0ABD0M0T6</accession>
<proteinExistence type="predicted"/>
<organism evidence="2 3">
    <name type="scientific">Batillaria attramentaria</name>
    <dbReference type="NCBI Taxonomy" id="370345"/>
    <lineage>
        <taxon>Eukaryota</taxon>
        <taxon>Metazoa</taxon>
        <taxon>Spiralia</taxon>
        <taxon>Lophotrochozoa</taxon>
        <taxon>Mollusca</taxon>
        <taxon>Gastropoda</taxon>
        <taxon>Caenogastropoda</taxon>
        <taxon>Sorbeoconcha</taxon>
        <taxon>Cerithioidea</taxon>
        <taxon>Batillariidae</taxon>
        <taxon>Batillaria</taxon>
    </lineage>
</organism>